<dbReference type="AlphaFoldDB" id="A0A8S2HKF8"/>
<organism evidence="4 5">
    <name type="scientific">Didymodactylos carnosus</name>
    <dbReference type="NCBI Taxonomy" id="1234261"/>
    <lineage>
        <taxon>Eukaryota</taxon>
        <taxon>Metazoa</taxon>
        <taxon>Spiralia</taxon>
        <taxon>Gnathifera</taxon>
        <taxon>Rotifera</taxon>
        <taxon>Eurotatoria</taxon>
        <taxon>Bdelloidea</taxon>
        <taxon>Philodinida</taxon>
        <taxon>Philodinidae</taxon>
        <taxon>Didymodactylos</taxon>
    </lineage>
</organism>
<sequence>MGCKESVNSKYVIAPKSATLQNFNDIQHKSILSNDDHNHHGDNKKDSVISNKSNRQQSNSKNIRQNRKHRCSTIASLTQSITLETGAPQIDIRPSDLYAFNDKFVKQRQAAIDNIVYRTTIDSWRPNSIEPLNELIHNLSTNQNLVDKAWIIFYWITQNIEYDVVSYFSKNYADQTAEGVFRTRKGVCAGYGNIFKRLCDNIGLECVKIGGYAKGYGFDPKATLLTETDHAWNSVQIDNHWYLIESTWGAGSLDDNRKFNKKLNTYYFLSRPEEFIYNHLPEEEKWQLLASPITMKQYMTLPAVWPQYFKFKLEIVHPKSNIVQLLNNESYTTIQIRAPVNVELIGSLKLGNEKIKGGAYVRFDSEQHLWFCYFAPPSTGFYEIMIYAKEKSNSGFYPSAIQFNLEVINLTNPISFPKISEKFDELKLAVIQPTYQHTLKLENGATHTKILLFSLLDILLIANLTNSVGEEVVGGHEIFFDKEKHIWQCLFAPQTNGFHEISIYGKKQGDIGAYSSVITYGLEVFDLTEPISFPETFKPYYDLGLEVVQPKFQHTLRLKDNTSHIQILIQAPLEIDLIADLTNCEGEKVSGGYKVYFDKRSSLWRCLFAPQESGLHKINIYAKKKSMQGNKYAQAIKFNFDVKQAPTHPTSYPKTTSYFYHYDLHIIAPNNSRFSVWPQNASYTEILLRAPMNIQLSGDIKYNNRKIENGSLLQYDCDKDLWQCLFAPQNIGLHKITIYAKWIAESDVLHSVVEFDMDVTHLKRSTTFPQTYSHFYQTKCKIYEPLEDNLKRGSTVTLHYRIPDADKVRIKSGSEWLTEGGYEKNIFKRQIVVSNENITIMASYKDDNSFHSLIVYTMK</sequence>
<dbReference type="InterPro" id="IPR002931">
    <property type="entry name" value="Transglutaminase-like"/>
</dbReference>
<evidence type="ECO:0000313" key="4">
    <source>
        <dbReference type="EMBL" id="CAF3654617.1"/>
    </source>
</evidence>
<dbReference type="InterPro" id="IPR052557">
    <property type="entry name" value="CAP/Cytokinesis_protein"/>
</dbReference>
<dbReference type="EMBL" id="CAJOBA010002661">
    <property type="protein sequence ID" value="CAF3654617.1"/>
    <property type="molecule type" value="Genomic_DNA"/>
</dbReference>
<dbReference type="PANTHER" id="PTHR46333">
    <property type="entry name" value="CYTOKINESIS PROTEIN 3"/>
    <property type="match status" value="1"/>
</dbReference>
<evidence type="ECO:0000313" key="3">
    <source>
        <dbReference type="EMBL" id="CAF0869798.1"/>
    </source>
</evidence>
<reference evidence="4" key="1">
    <citation type="submission" date="2021-02" db="EMBL/GenBank/DDBJ databases">
        <authorList>
            <person name="Nowell W R."/>
        </authorList>
    </citation>
    <scope>NUCLEOTIDE SEQUENCE</scope>
</reference>
<dbReference type="InterPro" id="IPR038765">
    <property type="entry name" value="Papain-like_cys_pep_sf"/>
</dbReference>
<dbReference type="Pfam" id="PF01841">
    <property type="entry name" value="Transglut_core"/>
    <property type="match status" value="1"/>
</dbReference>
<gene>
    <name evidence="3" type="ORF">OVA965_LOCUS8071</name>
    <name evidence="4" type="ORF">TMI583_LOCUS8067</name>
</gene>
<dbReference type="PANTHER" id="PTHR46333:SF2">
    <property type="entry name" value="CYTOKINESIS PROTEIN 3"/>
    <property type="match status" value="1"/>
</dbReference>
<dbReference type="Gene3D" id="3.10.620.30">
    <property type="match status" value="1"/>
</dbReference>
<comment type="caution">
    <text evidence="4">The sequence shown here is derived from an EMBL/GenBank/DDBJ whole genome shotgun (WGS) entry which is preliminary data.</text>
</comment>
<protein>
    <recommendedName>
        <fullName evidence="2">Transglutaminase-like domain-containing protein</fullName>
    </recommendedName>
</protein>
<dbReference type="GO" id="GO:0005737">
    <property type="term" value="C:cytoplasm"/>
    <property type="evidence" value="ECO:0007669"/>
    <property type="project" value="TreeGrafter"/>
</dbReference>
<proteinExistence type="predicted"/>
<dbReference type="SMART" id="SM00460">
    <property type="entry name" value="TGc"/>
    <property type="match status" value="1"/>
</dbReference>
<feature type="compositionally biased region" description="Basic and acidic residues" evidence="1">
    <location>
        <begin position="34"/>
        <end position="47"/>
    </location>
</feature>
<dbReference type="Pfam" id="PF23265">
    <property type="entry name" value="Ig-like_KY"/>
    <property type="match status" value="2"/>
</dbReference>
<feature type="region of interest" description="Disordered" evidence="1">
    <location>
        <begin position="31"/>
        <end position="70"/>
    </location>
</feature>
<name>A0A8S2HKF8_9BILA</name>
<evidence type="ECO:0000256" key="1">
    <source>
        <dbReference type="SAM" id="MobiDB-lite"/>
    </source>
</evidence>
<accession>A0A8S2HKF8</accession>
<dbReference type="EMBL" id="CAJNOK010002660">
    <property type="protein sequence ID" value="CAF0869798.1"/>
    <property type="molecule type" value="Genomic_DNA"/>
</dbReference>
<feature type="compositionally biased region" description="Low complexity" evidence="1">
    <location>
        <begin position="49"/>
        <end position="63"/>
    </location>
</feature>
<evidence type="ECO:0000259" key="2">
    <source>
        <dbReference type="SMART" id="SM00460"/>
    </source>
</evidence>
<dbReference type="SUPFAM" id="SSF54001">
    <property type="entry name" value="Cysteine proteinases"/>
    <property type="match status" value="1"/>
</dbReference>
<evidence type="ECO:0000313" key="5">
    <source>
        <dbReference type="Proteomes" id="UP000682733"/>
    </source>
</evidence>
<dbReference type="InterPro" id="IPR056564">
    <property type="entry name" value="Ig-like_KY"/>
</dbReference>
<feature type="domain" description="Transglutaminase-like" evidence="2">
    <location>
        <begin position="180"/>
        <end position="248"/>
    </location>
</feature>
<dbReference type="Proteomes" id="UP000682733">
    <property type="component" value="Unassembled WGS sequence"/>
</dbReference>
<dbReference type="Proteomes" id="UP000677228">
    <property type="component" value="Unassembled WGS sequence"/>
</dbReference>